<keyword evidence="1" id="KW-0732">Signal</keyword>
<comment type="caution">
    <text evidence="2">The sequence shown here is derived from an EMBL/GenBank/DDBJ whole genome shotgun (WGS) entry which is preliminary data.</text>
</comment>
<reference evidence="2" key="1">
    <citation type="journal article" date="2018" name="Nat. Plants">
        <title>Whole-genome landscape of Medicago truncatula symbiotic genes.</title>
        <authorList>
            <person name="Pecrix Y."/>
            <person name="Gamas P."/>
            <person name="Carrere S."/>
        </authorList>
    </citation>
    <scope>NUCLEOTIDE SEQUENCE</scope>
    <source>
        <tissue evidence="2">Leaves</tissue>
    </source>
</reference>
<protein>
    <submittedName>
        <fullName evidence="2">Putative starch synthase</fullName>
        <ecNumber evidence="2">2.4.1.21</ecNumber>
    </submittedName>
</protein>
<feature type="chain" id="PRO_5017452328" evidence="1">
    <location>
        <begin position="20"/>
        <end position="81"/>
    </location>
</feature>
<sequence length="81" mass="9524">MLNLFFWTYLNSCPGLGLCRWSTSKCSCVDNNHKLDFHAIVPLATPDAQYWVEEEQLIYQKLREERKLREEAIRAKVCSCL</sequence>
<organism evidence="2">
    <name type="scientific">Medicago truncatula</name>
    <name type="common">Barrel medic</name>
    <name type="synonym">Medicago tribuloides</name>
    <dbReference type="NCBI Taxonomy" id="3880"/>
    <lineage>
        <taxon>Eukaryota</taxon>
        <taxon>Viridiplantae</taxon>
        <taxon>Streptophyta</taxon>
        <taxon>Embryophyta</taxon>
        <taxon>Tracheophyta</taxon>
        <taxon>Spermatophyta</taxon>
        <taxon>Magnoliopsida</taxon>
        <taxon>eudicotyledons</taxon>
        <taxon>Gunneridae</taxon>
        <taxon>Pentapetalae</taxon>
        <taxon>rosids</taxon>
        <taxon>fabids</taxon>
        <taxon>Fabales</taxon>
        <taxon>Fabaceae</taxon>
        <taxon>Papilionoideae</taxon>
        <taxon>50 kb inversion clade</taxon>
        <taxon>NPAAA clade</taxon>
        <taxon>Hologalegina</taxon>
        <taxon>IRL clade</taxon>
        <taxon>Trifolieae</taxon>
        <taxon>Medicago</taxon>
    </lineage>
</organism>
<dbReference type="GO" id="GO:0009011">
    <property type="term" value="F:alpha-1,4-glucan glucosyltransferase (ADP-glucose donor) activity"/>
    <property type="evidence" value="ECO:0007669"/>
    <property type="project" value="UniProtKB-EC"/>
</dbReference>
<keyword evidence="2" id="KW-0328">Glycosyltransferase</keyword>
<accession>A0A396GMN8</accession>
<dbReference type="AlphaFoldDB" id="A0A396GMN8"/>
<keyword evidence="2" id="KW-0808">Transferase</keyword>
<dbReference type="EC" id="2.4.1.21" evidence="2"/>
<feature type="signal peptide" evidence="1">
    <location>
        <begin position="1"/>
        <end position="19"/>
    </location>
</feature>
<dbReference type="Gramene" id="rna48822">
    <property type="protein sequence ID" value="RHN42386.1"/>
    <property type="gene ID" value="gene48822"/>
</dbReference>
<proteinExistence type="predicted"/>
<name>A0A396GMN8_MEDTR</name>
<dbReference type="Proteomes" id="UP000265566">
    <property type="component" value="Chromosome 8"/>
</dbReference>
<gene>
    <name evidence="2" type="ORF">MtrunA17_Chr8g0376331</name>
</gene>
<dbReference type="EMBL" id="PSQE01000008">
    <property type="protein sequence ID" value="RHN42386.1"/>
    <property type="molecule type" value="Genomic_DNA"/>
</dbReference>
<evidence type="ECO:0000313" key="2">
    <source>
        <dbReference type="EMBL" id="RHN42386.1"/>
    </source>
</evidence>
<evidence type="ECO:0000256" key="1">
    <source>
        <dbReference type="SAM" id="SignalP"/>
    </source>
</evidence>